<dbReference type="AlphaFoldDB" id="A0A5N6P6Q3"/>
<reference evidence="3 4" key="1">
    <citation type="submission" date="2019-05" db="EMBL/GenBank/DDBJ databases">
        <title>Mikania micrantha, genome provides insights into the molecular mechanism of rapid growth.</title>
        <authorList>
            <person name="Liu B."/>
        </authorList>
    </citation>
    <scope>NUCLEOTIDE SEQUENCE [LARGE SCALE GENOMIC DNA]</scope>
    <source>
        <strain evidence="3">NLD-2019</strain>
        <tissue evidence="3">Leaf</tissue>
    </source>
</reference>
<accession>A0A5N6P6Q3</accession>
<name>A0A5N6P6Q3_9ASTR</name>
<evidence type="ECO:0000313" key="3">
    <source>
        <dbReference type="EMBL" id="KAD5960758.1"/>
    </source>
</evidence>
<dbReference type="EMBL" id="SZYD01000006">
    <property type="protein sequence ID" value="KAD5960758.1"/>
    <property type="molecule type" value="Genomic_DNA"/>
</dbReference>
<gene>
    <name evidence="3" type="ORF">E3N88_12230</name>
</gene>
<proteinExistence type="predicted"/>
<feature type="region of interest" description="Disordered" evidence="1">
    <location>
        <begin position="32"/>
        <end position="56"/>
    </location>
</feature>
<comment type="caution">
    <text evidence="3">The sequence shown here is derived from an EMBL/GenBank/DDBJ whole genome shotgun (WGS) entry which is preliminary data.</text>
</comment>
<organism evidence="3 4">
    <name type="scientific">Mikania micrantha</name>
    <name type="common">bitter vine</name>
    <dbReference type="NCBI Taxonomy" id="192012"/>
    <lineage>
        <taxon>Eukaryota</taxon>
        <taxon>Viridiplantae</taxon>
        <taxon>Streptophyta</taxon>
        <taxon>Embryophyta</taxon>
        <taxon>Tracheophyta</taxon>
        <taxon>Spermatophyta</taxon>
        <taxon>Magnoliopsida</taxon>
        <taxon>eudicotyledons</taxon>
        <taxon>Gunneridae</taxon>
        <taxon>Pentapetalae</taxon>
        <taxon>asterids</taxon>
        <taxon>campanulids</taxon>
        <taxon>Asterales</taxon>
        <taxon>Asteraceae</taxon>
        <taxon>Asteroideae</taxon>
        <taxon>Heliantheae alliance</taxon>
        <taxon>Eupatorieae</taxon>
        <taxon>Mikania</taxon>
    </lineage>
</organism>
<keyword evidence="2" id="KW-0812">Transmembrane</keyword>
<protein>
    <submittedName>
        <fullName evidence="3">Uncharacterized protein</fullName>
    </submittedName>
</protein>
<dbReference type="OrthoDB" id="1520046at2759"/>
<sequence length="111" mass="12446">MAKTFVRQNSHNRSISLPCGPVCMEAEYNKLMGQDEPSSPTSEIMDEDGGTPSLPPSRRGFILVVTSMVFVFMAMVMTDWSYQQPIICLASEEPRPLMPLNERPSRHAGER</sequence>
<dbReference type="Proteomes" id="UP000326396">
    <property type="component" value="Linkage Group LG14"/>
</dbReference>
<evidence type="ECO:0000313" key="4">
    <source>
        <dbReference type="Proteomes" id="UP000326396"/>
    </source>
</evidence>
<keyword evidence="2" id="KW-0472">Membrane</keyword>
<feature type="transmembrane region" description="Helical" evidence="2">
    <location>
        <begin position="61"/>
        <end position="82"/>
    </location>
</feature>
<evidence type="ECO:0000256" key="2">
    <source>
        <dbReference type="SAM" id="Phobius"/>
    </source>
</evidence>
<evidence type="ECO:0000256" key="1">
    <source>
        <dbReference type="SAM" id="MobiDB-lite"/>
    </source>
</evidence>
<keyword evidence="2" id="KW-1133">Transmembrane helix</keyword>
<keyword evidence="4" id="KW-1185">Reference proteome</keyword>